<feature type="chain" id="PRO_5032728994" evidence="4">
    <location>
        <begin position="22"/>
        <end position="1378"/>
    </location>
</feature>
<evidence type="ECO:0000256" key="2">
    <source>
        <dbReference type="ARBA" id="ARBA00022803"/>
    </source>
</evidence>
<dbReference type="EMBL" id="JAASRN010000002">
    <property type="protein sequence ID" value="NIK73642.1"/>
    <property type="molecule type" value="Genomic_DNA"/>
</dbReference>
<dbReference type="PROSITE" id="PS50005">
    <property type="entry name" value="TPR"/>
    <property type="match status" value="1"/>
</dbReference>
<evidence type="ECO:0000256" key="3">
    <source>
        <dbReference type="PROSITE-ProRule" id="PRU00339"/>
    </source>
</evidence>
<feature type="domain" description="CHAT" evidence="5">
    <location>
        <begin position="1057"/>
        <end position="1376"/>
    </location>
</feature>
<evidence type="ECO:0000256" key="4">
    <source>
        <dbReference type="SAM" id="SignalP"/>
    </source>
</evidence>
<dbReference type="Pfam" id="PF12770">
    <property type="entry name" value="CHAT"/>
    <property type="match status" value="1"/>
</dbReference>
<protein>
    <submittedName>
        <fullName evidence="6">CHAT domain-containing protein/Tfp pilus assembly protein PilF</fullName>
    </submittedName>
</protein>
<dbReference type="InterPro" id="IPR011990">
    <property type="entry name" value="TPR-like_helical_dom_sf"/>
</dbReference>
<dbReference type="PANTHER" id="PTHR45641:SF19">
    <property type="entry name" value="NEPHROCYSTIN-3"/>
    <property type="match status" value="1"/>
</dbReference>
<dbReference type="Pfam" id="PF13374">
    <property type="entry name" value="TPR_10"/>
    <property type="match status" value="1"/>
</dbReference>
<sequence>MKKYLYLFPLLSLLFALPAKAQQDFPRLYESMIAAYKAGDVRQAAHFADSLRVMAGQALQSKPEQLAALYQNMAVIYMRAQRLPDAEEMFKASMALRKKQDMTAYFSTAFQLAALYVAQDRHTEAESIYKEVVQLSKQQTQQTIYYPLALSYLGQLAIRRAAWDEAASYFAQADTLFRQAQLTARPEYAYVLIGKGHLLVEQGNYTDAKPLLQQGMQLAQAGKANDLQRQALLDLALIDEEEGQTAKAIEHLENLLLMADMGSIEAVAASVALARLYVKSANYAKAEQQLRTVQGRVEAVPRLLPDYYQARAMLATARQEYTQALAYLDKMESLTQGSATWQERLTLLYNRVQVERALELWVDAMEHVHEAVQLMNKNKAQQEPLYARIYCLWGEILEKGMQDYEAAADKYKVAMDSWKRIHGTPTLAYWLTAADYARTLMLARKYREAEKEYERLLPALVQLLGTEARAYADALSSFANLLYEIGDYKRAEDYYRQAIDIYKKNFAVGELAYIAAVRNLAAAYANRGLYGFAQELYVEAMTEAATTLGEVHPFYLDLSEAYALLLQNMGYYDVAEQILLQNLSARQRLFGEEHLAVGETYLHLGVTNYLMGSYVEAEEFLNKARTLYEQQGAKEIPDYADVLYFLAKTLNKMGRANESIKLLQQSLMLRERIAGPQHPDYALALNALAAYHEQVGNYTEAQKLYQQALGMLRAKGEYSPEYIGVSERLANLYKKQNKLQEAIDLLKKAYDARLTLYGKLHPATAASANNLAILLEAVGKSTDALRYYTEALRALEETVGKQHPDYITTLNNLAILYDEQKNYAQAALYYEQSVDVLGNFIKNIFPGLSEKEKRSFYYKYRPFYENFFFFVVKHAAQKIDAALSHRLLVKAYNLQMQLKGILLSTAGRMQLFIENTTDENLKETYRRWQKLRELIADIYTEGLHVAQARGVDVKSLEQEANRLEKILSQHSAQFAANSREQQYDFHALTAVLKPGEAALELIRIEPQPDSIYYIGLIARPQANTPTWFVLTDGKNIERHVNYYRNAVKFKLPDRRSYEVMWAPIQQHLQGVRRLYFSADGAYYQINPYALYDTEQNRYVVDEIELVWVSNTKYLIGAGEQMQVKKEAVLIGNPTYQINASLKSEAAVVDMENQEDYWLAGARFLPLPGTEVEVNQIAELLQKASWKVKVFKGAEAREEHIKTVHKPGILHIATHGFFIPSPKDKVQTERFISREALEEEPIDPMLRSGLVLAGVTDYFNGYREGRRDDGVLTAYEATQLDLSQTQLVVLSACETGLGKVQNGEGVYGLQRAFLLSGANYLVMSLWRVDDAATQQLMSRFYDYLMRGEVPPSAFKKAQLELRQRYPHPYFWAAFVLIEQ</sequence>
<dbReference type="SUPFAM" id="SSF48452">
    <property type="entry name" value="TPR-like"/>
    <property type="match status" value="4"/>
</dbReference>
<dbReference type="RefSeq" id="WP_166918919.1">
    <property type="nucleotide sequence ID" value="NZ_JAASRN010000002.1"/>
</dbReference>
<evidence type="ECO:0000313" key="6">
    <source>
        <dbReference type="EMBL" id="NIK73642.1"/>
    </source>
</evidence>
<dbReference type="Gene3D" id="1.25.40.10">
    <property type="entry name" value="Tetratricopeptide repeat domain"/>
    <property type="match status" value="5"/>
</dbReference>
<proteinExistence type="predicted"/>
<evidence type="ECO:0000256" key="1">
    <source>
        <dbReference type="ARBA" id="ARBA00022737"/>
    </source>
</evidence>
<evidence type="ECO:0000259" key="5">
    <source>
        <dbReference type="Pfam" id="PF12770"/>
    </source>
</evidence>
<gene>
    <name evidence="6" type="ORF">FHS56_001155</name>
</gene>
<feature type="repeat" description="TPR" evidence="3">
    <location>
        <begin position="472"/>
        <end position="505"/>
    </location>
</feature>
<name>A0A846MQJ3_9BACT</name>
<feature type="signal peptide" evidence="4">
    <location>
        <begin position="1"/>
        <end position="21"/>
    </location>
</feature>
<dbReference type="InterPro" id="IPR024983">
    <property type="entry name" value="CHAT_dom"/>
</dbReference>
<dbReference type="SMART" id="SM00028">
    <property type="entry name" value="TPR"/>
    <property type="match status" value="16"/>
</dbReference>
<dbReference type="PANTHER" id="PTHR45641">
    <property type="entry name" value="TETRATRICOPEPTIDE REPEAT PROTEIN (AFU_ORTHOLOGUE AFUA_6G03870)"/>
    <property type="match status" value="1"/>
</dbReference>
<comment type="caution">
    <text evidence="6">The sequence shown here is derived from an EMBL/GenBank/DDBJ whole genome shotgun (WGS) entry which is preliminary data.</text>
</comment>
<organism evidence="6 7">
    <name type="scientific">Thermonema lapsum</name>
    <dbReference type="NCBI Taxonomy" id="28195"/>
    <lineage>
        <taxon>Bacteria</taxon>
        <taxon>Pseudomonadati</taxon>
        <taxon>Bacteroidota</taxon>
        <taxon>Cytophagia</taxon>
        <taxon>Cytophagales</taxon>
        <taxon>Thermonemataceae</taxon>
        <taxon>Thermonema</taxon>
    </lineage>
</organism>
<reference evidence="6 7" key="1">
    <citation type="submission" date="2020-03" db="EMBL/GenBank/DDBJ databases">
        <title>Genomic Encyclopedia of Type Strains, Phase IV (KMG-IV): sequencing the most valuable type-strain genomes for metagenomic binning, comparative biology and taxonomic classification.</title>
        <authorList>
            <person name="Goeker M."/>
        </authorList>
    </citation>
    <scope>NUCLEOTIDE SEQUENCE [LARGE SCALE GENOMIC DNA]</scope>
    <source>
        <strain evidence="6 7">DSM 5718</strain>
    </source>
</reference>
<evidence type="ECO:0000313" key="7">
    <source>
        <dbReference type="Proteomes" id="UP000537126"/>
    </source>
</evidence>
<keyword evidence="4" id="KW-0732">Signal</keyword>
<keyword evidence="1" id="KW-0677">Repeat</keyword>
<dbReference type="Pfam" id="PF13424">
    <property type="entry name" value="TPR_12"/>
    <property type="match status" value="5"/>
</dbReference>
<dbReference type="InterPro" id="IPR019734">
    <property type="entry name" value="TPR_rpt"/>
</dbReference>
<dbReference type="Proteomes" id="UP000537126">
    <property type="component" value="Unassembled WGS sequence"/>
</dbReference>
<accession>A0A846MQJ3</accession>
<keyword evidence="2 3" id="KW-0802">TPR repeat</keyword>
<keyword evidence="7" id="KW-1185">Reference proteome</keyword>